<dbReference type="Pfam" id="PF24016">
    <property type="entry name" value="DUF7330"/>
    <property type="match status" value="1"/>
</dbReference>
<gene>
    <name evidence="2" type="ORF">CYLTODRAFT_423772</name>
</gene>
<evidence type="ECO:0000259" key="1">
    <source>
        <dbReference type="Pfam" id="PF24016"/>
    </source>
</evidence>
<dbReference type="EMBL" id="KN880567">
    <property type="protein sequence ID" value="KIY66047.1"/>
    <property type="molecule type" value="Genomic_DNA"/>
</dbReference>
<reference evidence="2 3" key="1">
    <citation type="journal article" date="2015" name="Fungal Genet. Biol.">
        <title>Evolution of novel wood decay mechanisms in Agaricales revealed by the genome sequences of Fistulina hepatica and Cylindrobasidium torrendii.</title>
        <authorList>
            <person name="Floudas D."/>
            <person name="Held B.W."/>
            <person name="Riley R."/>
            <person name="Nagy L.G."/>
            <person name="Koehler G."/>
            <person name="Ransdell A.S."/>
            <person name="Younus H."/>
            <person name="Chow J."/>
            <person name="Chiniquy J."/>
            <person name="Lipzen A."/>
            <person name="Tritt A."/>
            <person name="Sun H."/>
            <person name="Haridas S."/>
            <person name="LaButti K."/>
            <person name="Ohm R.A."/>
            <person name="Kues U."/>
            <person name="Blanchette R.A."/>
            <person name="Grigoriev I.V."/>
            <person name="Minto R.E."/>
            <person name="Hibbett D.S."/>
        </authorList>
    </citation>
    <scope>NUCLEOTIDE SEQUENCE [LARGE SCALE GENOMIC DNA]</scope>
    <source>
        <strain evidence="2 3">FP15055 ss-10</strain>
    </source>
</reference>
<dbReference type="Proteomes" id="UP000054007">
    <property type="component" value="Unassembled WGS sequence"/>
</dbReference>
<dbReference type="OrthoDB" id="3177929at2759"/>
<proteinExistence type="predicted"/>
<keyword evidence="3" id="KW-1185">Reference proteome</keyword>
<dbReference type="AlphaFoldDB" id="A0A0D7B6B3"/>
<accession>A0A0D7B6B3</accession>
<dbReference type="InterPro" id="IPR055754">
    <property type="entry name" value="DUF7330"/>
</dbReference>
<organism evidence="2 3">
    <name type="scientific">Cylindrobasidium torrendii FP15055 ss-10</name>
    <dbReference type="NCBI Taxonomy" id="1314674"/>
    <lineage>
        <taxon>Eukaryota</taxon>
        <taxon>Fungi</taxon>
        <taxon>Dikarya</taxon>
        <taxon>Basidiomycota</taxon>
        <taxon>Agaricomycotina</taxon>
        <taxon>Agaricomycetes</taxon>
        <taxon>Agaricomycetidae</taxon>
        <taxon>Agaricales</taxon>
        <taxon>Marasmiineae</taxon>
        <taxon>Physalacriaceae</taxon>
        <taxon>Cylindrobasidium</taxon>
    </lineage>
</organism>
<feature type="domain" description="DUF7330" evidence="1">
    <location>
        <begin position="50"/>
        <end position="145"/>
    </location>
</feature>
<protein>
    <recommendedName>
        <fullName evidence="1">DUF7330 domain-containing protein</fullName>
    </recommendedName>
</protein>
<name>A0A0D7B6B3_9AGAR</name>
<dbReference type="STRING" id="1314674.A0A0D7B6B3"/>
<evidence type="ECO:0000313" key="2">
    <source>
        <dbReference type="EMBL" id="KIY66047.1"/>
    </source>
</evidence>
<sequence length="213" mass="23338">MSHYAYDSSSSDDSLLISETSPSWPAACPAPNGIHKVKYHPGHAWDFALDTAQAPVDVTLVLPHYRARNQPLGHRLALFVGNDSGVKVKLARINPQTKFTLDIQGASSDVTVWIPSDYCGAIALATNARPVLSAGFSNKVLPNVRFQRASTHAVDTDSPDDHIEVTTAGRVTFRMWDVRTGSPESAQRETLKRVFGRGSHKPTTDAWDFLLED</sequence>
<evidence type="ECO:0000313" key="3">
    <source>
        <dbReference type="Proteomes" id="UP000054007"/>
    </source>
</evidence>